<dbReference type="UniPathway" id="UPA00958"/>
<dbReference type="Pfam" id="PF04413">
    <property type="entry name" value="Glycos_transf_N"/>
    <property type="match status" value="1"/>
</dbReference>
<dbReference type="InterPro" id="IPR001296">
    <property type="entry name" value="Glyco_trans_1"/>
</dbReference>
<feature type="site" description="Transition state stabilizer" evidence="5">
    <location>
        <position position="110"/>
    </location>
</feature>
<dbReference type="SUPFAM" id="SSF53756">
    <property type="entry name" value="UDP-Glycosyltransferase/glycogen phosphorylase"/>
    <property type="match status" value="1"/>
</dbReference>
<comment type="function">
    <text evidence="6">Involved in lipopolysaccharide (LPS) biosynthesis. Catalyzes the transfer of 3-deoxy-D-manno-octulosonate (Kdo) residue(s) from CMP-Kdo to lipid IV(A), the tetraacyldisaccharide-1,4'-bisphosphate precursor of lipid A.</text>
</comment>
<evidence type="ECO:0000313" key="9">
    <source>
        <dbReference type="EMBL" id="HGB36554.1"/>
    </source>
</evidence>
<keyword evidence="6" id="KW-1003">Cell membrane</keyword>
<comment type="subcellular location">
    <subcellularLocation>
        <location evidence="1">Cell envelope</location>
    </subcellularLocation>
    <subcellularLocation>
        <location evidence="6">Cell membrane</location>
    </subcellularLocation>
</comment>
<keyword evidence="6" id="KW-0448">Lipopolysaccharide biosynthesis</keyword>
<dbReference type="InterPro" id="IPR039901">
    <property type="entry name" value="Kdotransferase"/>
</dbReference>
<evidence type="ECO:0000256" key="2">
    <source>
        <dbReference type="ARBA" id="ARBA00022519"/>
    </source>
</evidence>
<dbReference type="Gene3D" id="3.40.50.2000">
    <property type="entry name" value="Glycogen Phosphorylase B"/>
    <property type="match status" value="1"/>
</dbReference>
<feature type="site" description="Transition state stabilizer" evidence="5">
    <location>
        <position position="188"/>
    </location>
</feature>
<dbReference type="EC" id="2.4.99.12" evidence="6"/>
<reference evidence="9" key="1">
    <citation type="journal article" date="2020" name="mSystems">
        <title>Genome- and Community-Level Interaction Insights into Carbon Utilization and Element Cycling Functions of Hydrothermarchaeota in Hydrothermal Sediment.</title>
        <authorList>
            <person name="Zhou Z."/>
            <person name="Liu Y."/>
            <person name="Xu W."/>
            <person name="Pan J."/>
            <person name="Luo Z.H."/>
            <person name="Li M."/>
        </authorList>
    </citation>
    <scope>NUCLEOTIDE SEQUENCE [LARGE SCALE GENOMIC DNA]</scope>
    <source>
        <strain evidence="9">SpSt-754</strain>
    </source>
</reference>
<comment type="similarity">
    <text evidence="6">Belongs to the glycosyltransferase group 1 family.</text>
</comment>
<keyword evidence="3 6" id="KW-0808">Transferase</keyword>
<evidence type="ECO:0000259" key="7">
    <source>
        <dbReference type="Pfam" id="PF00534"/>
    </source>
</evidence>
<accession>A0A7V3NVR7</accession>
<name>A0A7V3NVR7_UNCW3</name>
<dbReference type="Gene3D" id="3.40.50.11720">
    <property type="entry name" value="3-Deoxy-D-manno-octulosonic-acid transferase, N-terminal domain"/>
    <property type="match status" value="1"/>
</dbReference>
<dbReference type="AlphaFoldDB" id="A0A7V3NVR7"/>
<evidence type="ECO:0000256" key="6">
    <source>
        <dbReference type="RuleBase" id="RU365103"/>
    </source>
</evidence>
<feature type="active site" description="Proton acceptor" evidence="4">
    <location>
        <position position="42"/>
    </location>
</feature>
<comment type="caution">
    <text evidence="9">The sequence shown here is derived from an EMBL/GenBank/DDBJ whole genome shotgun (WGS) entry which is preliminary data.</text>
</comment>
<sequence>MDLSSFYRLFFYLPQRLFSPLKVREIPEDRVDIWVHCSSLGEVMAAKPLVDCFLSKKLRILMTVFTPAGFNKASELWKEKVKVLRFPLDSYFHLRKIIEKTKPKIFVNLETELWPNLLTLIGKNKITAFLVNGRLSERNFKRSRLIRGTYKRLLEPFEKIYAQSEEDKERFIKLGAKKEQVVVTGNIKIDSIDADLKGFNREELGIRSEDFVILFASLREKEERQILPIIKELLSRFNNLKVFVAPRHLNRVDAIASELTRMGVGFVRWSEGRLGGEGGLIIDVLGKLRNFYYVTDLVVMGGTFAPYGGHNILEPVSASRAVIVGPFYSNIKSEVKELREQGAIFVVSNKDELVKKIDELVGKRDLLKQMGEKAREWLLSKQGISKQICEEILLHLEEGSGF</sequence>
<evidence type="ECO:0000256" key="1">
    <source>
        <dbReference type="ARBA" id="ARBA00004196"/>
    </source>
</evidence>
<dbReference type="InterPro" id="IPR007507">
    <property type="entry name" value="Glycos_transf_N"/>
</dbReference>
<dbReference type="GO" id="GO:0009244">
    <property type="term" value="P:lipopolysaccharide core region biosynthetic process"/>
    <property type="evidence" value="ECO:0007669"/>
    <property type="project" value="UniProtKB-UniRule"/>
</dbReference>
<dbReference type="EMBL" id="DTGD01000250">
    <property type="protein sequence ID" value="HGB36554.1"/>
    <property type="molecule type" value="Genomic_DNA"/>
</dbReference>
<evidence type="ECO:0000256" key="5">
    <source>
        <dbReference type="PIRSR" id="PIRSR639901-2"/>
    </source>
</evidence>
<proteinExistence type="inferred from homology"/>
<dbReference type="GO" id="GO:0043842">
    <property type="term" value="F:Kdo transferase activity"/>
    <property type="evidence" value="ECO:0007669"/>
    <property type="project" value="UniProtKB-EC"/>
</dbReference>
<comment type="pathway">
    <text evidence="6">Bacterial outer membrane biogenesis; LPS core biosynthesis.</text>
</comment>
<feature type="domain" description="3-deoxy-D-manno-octulosonic-acid transferase N-terminal" evidence="8">
    <location>
        <begin position="28"/>
        <end position="190"/>
    </location>
</feature>
<dbReference type="GO" id="GO:0009245">
    <property type="term" value="P:lipid A biosynthetic process"/>
    <property type="evidence" value="ECO:0007669"/>
    <property type="project" value="TreeGrafter"/>
</dbReference>
<evidence type="ECO:0000256" key="4">
    <source>
        <dbReference type="PIRSR" id="PIRSR639901-1"/>
    </source>
</evidence>
<keyword evidence="2" id="KW-0472">Membrane</keyword>
<dbReference type="InterPro" id="IPR038107">
    <property type="entry name" value="Glycos_transf_N_sf"/>
</dbReference>
<evidence type="ECO:0000256" key="3">
    <source>
        <dbReference type="ARBA" id="ARBA00022679"/>
    </source>
</evidence>
<dbReference type="PANTHER" id="PTHR42755:SF1">
    <property type="entry name" value="3-DEOXY-D-MANNO-OCTULOSONIC ACID TRANSFERASE, MITOCHONDRIAL-RELATED"/>
    <property type="match status" value="1"/>
</dbReference>
<protein>
    <recommendedName>
        <fullName evidence="6">3-deoxy-D-manno-octulosonic acid transferase</fullName>
        <shortName evidence="6">Kdo transferase</shortName>
        <ecNumber evidence="6">2.4.99.12</ecNumber>
    </recommendedName>
    <alternativeName>
        <fullName evidence="6">Lipid IV(A) 3-deoxy-D-manno-octulosonic acid transferase</fullName>
    </alternativeName>
</protein>
<dbReference type="PANTHER" id="PTHR42755">
    <property type="entry name" value="3-DEOXY-MANNO-OCTULOSONATE CYTIDYLYLTRANSFERASE"/>
    <property type="match status" value="1"/>
</dbReference>
<gene>
    <name evidence="9" type="ORF">ENV38_06600</name>
</gene>
<keyword evidence="2" id="KW-0997">Cell inner membrane</keyword>
<organism evidence="9">
    <name type="scientific">candidate division WOR-3 bacterium</name>
    <dbReference type="NCBI Taxonomy" id="2052148"/>
    <lineage>
        <taxon>Bacteria</taxon>
        <taxon>Bacteria division WOR-3</taxon>
    </lineage>
</organism>
<feature type="domain" description="Glycosyl transferase family 1" evidence="7">
    <location>
        <begin position="288"/>
        <end position="377"/>
    </location>
</feature>
<dbReference type="GO" id="GO:0005886">
    <property type="term" value="C:plasma membrane"/>
    <property type="evidence" value="ECO:0007669"/>
    <property type="project" value="UniProtKB-SubCell"/>
</dbReference>
<comment type="catalytic activity">
    <reaction evidence="6">
        <text>lipid IVA (E. coli) + CMP-3-deoxy-beta-D-manno-octulosonate = alpha-Kdo-(2-&gt;6)-lipid IVA (E. coli) + CMP + H(+)</text>
        <dbReference type="Rhea" id="RHEA:28066"/>
        <dbReference type="ChEBI" id="CHEBI:15378"/>
        <dbReference type="ChEBI" id="CHEBI:58603"/>
        <dbReference type="ChEBI" id="CHEBI:60364"/>
        <dbReference type="ChEBI" id="CHEBI:60377"/>
        <dbReference type="ChEBI" id="CHEBI:85987"/>
        <dbReference type="EC" id="2.4.99.12"/>
    </reaction>
</comment>
<evidence type="ECO:0000259" key="8">
    <source>
        <dbReference type="Pfam" id="PF04413"/>
    </source>
</evidence>
<dbReference type="Pfam" id="PF00534">
    <property type="entry name" value="Glycos_transf_1"/>
    <property type="match status" value="1"/>
</dbReference>
<dbReference type="GO" id="GO:0030313">
    <property type="term" value="C:cell envelope"/>
    <property type="evidence" value="ECO:0007669"/>
    <property type="project" value="UniProtKB-SubCell"/>
</dbReference>